<keyword evidence="6" id="KW-0342">GTP-binding</keyword>
<dbReference type="Pfam" id="PF22640">
    <property type="entry name" value="ManC_GMP_beta-helix"/>
    <property type="match status" value="1"/>
</dbReference>
<dbReference type="Gene3D" id="2.60.120.10">
    <property type="entry name" value="Jelly Rolls"/>
    <property type="match status" value="1"/>
</dbReference>
<dbReference type="AlphaFoldDB" id="A0A1T4SQA2"/>
<evidence type="ECO:0000313" key="12">
    <source>
        <dbReference type="EMBL" id="SKA30460.1"/>
    </source>
</evidence>
<protein>
    <recommendedName>
        <fullName evidence="2">mannose-1-phosphate guanylyltransferase</fullName>
        <ecNumber evidence="2">2.7.7.13</ecNumber>
    </recommendedName>
</protein>
<dbReference type="FunFam" id="2.60.120.10:FF:000032">
    <property type="entry name" value="Mannose-1-phosphate guanylyltransferase/mannose-6-phosphate isomerase"/>
    <property type="match status" value="1"/>
</dbReference>
<dbReference type="CDD" id="cd02213">
    <property type="entry name" value="cupin_PMI_typeII_C"/>
    <property type="match status" value="1"/>
</dbReference>
<accession>A0A1T4SQA2</accession>
<evidence type="ECO:0000256" key="6">
    <source>
        <dbReference type="ARBA" id="ARBA00023134"/>
    </source>
</evidence>
<dbReference type="SUPFAM" id="SSF51182">
    <property type="entry name" value="RmlC-like cupins"/>
    <property type="match status" value="1"/>
</dbReference>
<proteinExistence type="inferred from homology"/>
<dbReference type="GO" id="GO:0000271">
    <property type="term" value="P:polysaccharide biosynthetic process"/>
    <property type="evidence" value="ECO:0007669"/>
    <property type="project" value="InterPro"/>
</dbReference>
<evidence type="ECO:0000256" key="5">
    <source>
        <dbReference type="ARBA" id="ARBA00022741"/>
    </source>
</evidence>
<dbReference type="GO" id="GO:0009298">
    <property type="term" value="P:GDP-mannose biosynthetic process"/>
    <property type="evidence" value="ECO:0007669"/>
    <property type="project" value="TreeGrafter"/>
</dbReference>
<keyword evidence="3 12" id="KW-0808">Transferase</keyword>
<dbReference type="GO" id="GO:0004475">
    <property type="term" value="F:mannose-1-phosphate guanylyltransferase (GTP) activity"/>
    <property type="evidence" value="ECO:0007669"/>
    <property type="project" value="UniProtKB-EC"/>
</dbReference>
<dbReference type="RefSeq" id="WP_085936718.1">
    <property type="nucleotide sequence ID" value="NZ_FUWJ01000009.1"/>
</dbReference>
<dbReference type="InterPro" id="IPR011051">
    <property type="entry name" value="RmlC_Cupin_sf"/>
</dbReference>
<dbReference type="InterPro" id="IPR051161">
    <property type="entry name" value="Mannose-6P_isomerase_type2"/>
</dbReference>
<dbReference type="InterPro" id="IPR014710">
    <property type="entry name" value="RmlC-like_jellyroll"/>
</dbReference>
<comment type="catalytic activity">
    <reaction evidence="7">
        <text>alpha-D-mannose 1-phosphate + GTP + H(+) = GDP-alpha-D-mannose + diphosphate</text>
        <dbReference type="Rhea" id="RHEA:15229"/>
        <dbReference type="ChEBI" id="CHEBI:15378"/>
        <dbReference type="ChEBI" id="CHEBI:33019"/>
        <dbReference type="ChEBI" id="CHEBI:37565"/>
        <dbReference type="ChEBI" id="CHEBI:57527"/>
        <dbReference type="ChEBI" id="CHEBI:58409"/>
        <dbReference type="EC" id="2.7.7.13"/>
    </reaction>
</comment>
<evidence type="ECO:0000259" key="9">
    <source>
        <dbReference type="Pfam" id="PF00483"/>
    </source>
</evidence>
<feature type="domain" description="Mannose-6-phosphate isomerase type II C-terminal" evidence="10">
    <location>
        <begin position="370"/>
        <end position="484"/>
    </location>
</feature>
<name>A0A1T4SQA2_9HYPH</name>
<dbReference type="Pfam" id="PF00483">
    <property type="entry name" value="NTP_transferase"/>
    <property type="match status" value="1"/>
</dbReference>
<dbReference type="SUPFAM" id="SSF53448">
    <property type="entry name" value="Nucleotide-diphospho-sugar transferases"/>
    <property type="match status" value="1"/>
</dbReference>
<dbReference type="OrthoDB" id="9806359at2"/>
<dbReference type="Gene3D" id="3.90.550.10">
    <property type="entry name" value="Spore Coat Polysaccharide Biosynthesis Protein SpsA, Chain A"/>
    <property type="match status" value="1"/>
</dbReference>
<dbReference type="NCBIfam" id="TIGR01479">
    <property type="entry name" value="GMP_PMI"/>
    <property type="match status" value="1"/>
</dbReference>
<dbReference type="PANTHER" id="PTHR46390:SF1">
    <property type="entry name" value="MANNOSE-1-PHOSPHATE GUANYLYLTRANSFERASE"/>
    <property type="match status" value="1"/>
</dbReference>
<evidence type="ECO:0000256" key="3">
    <source>
        <dbReference type="ARBA" id="ARBA00022679"/>
    </source>
</evidence>
<evidence type="ECO:0000256" key="8">
    <source>
        <dbReference type="RuleBase" id="RU004190"/>
    </source>
</evidence>
<dbReference type="InterPro" id="IPR049577">
    <property type="entry name" value="GMPP_N"/>
</dbReference>
<dbReference type="InterPro" id="IPR029044">
    <property type="entry name" value="Nucleotide-diphossugar_trans"/>
</dbReference>
<reference evidence="13" key="1">
    <citation type="submission" date="2017-02" db="EMBL/GenBank/DDBJ databases">
        <authorList>
            <person name="Varghese N."/>
            <person name="Submissions S."/>
        </authorList>
    </citation>
    <scope>NUCLEOTIDE SEQUENCE [LARGE SCALE GENOMIC DNA]</scope>
    <source>
        <strain evidence="13">ATCC 27094</strain>
    </source>
</reference>
<organism evidence="12 13">
    <name type="scientific">Enhydrobacter aerosaccus</name>
    <dbReference type="NCBI Taxonomy" id="225324"/>
    <lineage>
        <taxon>Bacteria</taxon>
        <taxon>Pseudomonadati</taxon>
        <taxon>Pseudomonadota</taxon>
        <taxon>Alphaproteobacteria</taxon>
        <taxon>Hyphomicrobiales</taxon>
        <taxon>Enhydrobacter</taxon>
    </lineage>
</organism>
<feature type="domain" description="MannoseP isomerase/GMP-like beta-helix" evidence="11">
    <location>
        <begin position="320"/>
        <end position="366"/>
    </location>
</feature>
<dbReference type="InterPro" id="IPR006375">
    <property type="entry name" value="Man1P_GuaTrfase/Man6P_Isoase"/>
</dbReference>
<keyword evidence="4 12" id="KW-0548">Nucleotidyltransferase</keyword>
<dbReference type="STRING" id="225324.SAMN02745126_04970"/>
<evidence type="ECO:0000256" key="4">
    <source>
        <dbReference type="ARBA" id="ARBA00022695"/>
    </source>
</evidence>
<dbReference type="InterPro" id="IPR001538">
    <property type="entry name" value="Man6P_isomerase-2_C"/>
</dbReference>
<dbReference type="FunFam" id="3.90.550.10:FF:000046">
    <property type="entry name" value="Mannose-1-phosphate guanylyltransferase (GDP)"/>
    <property type="match status" value="1"/>
</dbReference>
<feature type="domain" description="Nucleotidyl transferase" evidence="9">
    <location>
        <begin position="22"/>
        <end position="301"/>
    </location>
</feature>
<evidence type="ECO:0000256" key="1">
    <source>
        <dbReference type="ARBA" id="ARBA00006115"/>
    </source>
</evidence>
<gene>
    <name evidence="12" type="ORF">SAMN02745126_04970</name>
</gene>
<evidence type="ECO:0000313" key="13">
    <source>
        <dbReference type="Proteomes" id="UP000190092"/>
    </source>
</evidence>
<evidence type="ECO:0000259" key="10">
    <source>
        <dbReference type="Pfam" id="PF01050"/>
    </source>
</evidence>
<sequence length="489" mass="53494">MDALTDTGLAKFQQQGSAQIHPVILSGGAGTRLWPLSRAAYPKQLLPLVTERTLLQETAARNLADVGFAPPLLICNDEHRFLVDDQLREVSIPPQAILLEPHARNTGPAIAAAALWLLARDPDALMLVQPSDHVIADPSAFHRAVMQGLAAAQAGRLVTFGVKPTRPDTGYGYIHGGRPLPEAEGVFEVDRFVEKPDRPTAERFLESGAFYWNAGIFLLSARAYLDELARINPGMLSACERAVRDGKEDLVFFRLGGTHFAEAPSLSIDHAVMEHTNRAAVVPVEMAWSDVGSWHALHEIGRCDGDGNVLLGDVLADGVSNSYIRSEGKLVAAVGLDNVIVVATDDAVLVADADSATKVSGLVTTLRKRNRTEPDQHTTGYRPWGHYRTVDAGSRFQVKRITVKPGAKLSLQKHYHRAEHWVVVHGTAMVQRGEERMLVRENESVYIPIGTEHRLENPGKVPLQLIEVQSGPYLGEDDIVRVEDTYGRA</sequence>
<evidence type="ECO:0000259" key="11">
    <source>
        <dbReference type="Pfam" id="PF22640"/>
    </source>
</evidence>
<evidence type="ECO:0000256" key="7">
    <source>
        <dbReference type="ARBA" id="ARBA00047343"/>
    </source>
</evidence>
<dbReference type="EMBL" id="FUWJ01000009">
    <property type="protein sequence ID" value="SKA30460.1"/>
    <property type="molecule type" value="Genomic_DNA"/>
</dbReference>
<dbReference type="InterPro" id="IPR005835">
    <property type="entry name" value="NTP_transferase_dom"/>
</dbReference>
<dbReference type="CDD" id="cd02509">
    <property type="entry name" value="GDP-M1P_Guanylyltransferase"/>
    <property type="match status" value="1"/>
</dbReference>
<dbReference type="Proteomes" id="UP000190092">
    <property type="component" value="Unassembled WGS sequence"/>
</dbReference>
<evidence type="ECO:0000256" key="2">
    <source>
        <dbReference type="ARBA" id="ARBA00012387"/>
    </source>
</evidence>
<comment type="similarity">
    <text evidence="1 8">Belongs to the mannose-6-phosphate isomerase type 2 family.</text>
</comment>
<dbReference type="EC" id="2.7.7.13" evidence="2"/>
<keyword evidence="13" id="KW-1185">Reference proteome</keyword>
<dbReference type="InterPro" id="IPR054566">
    <property type="entry name" value="ManC/GMP-like_b-helix"/>
</dbReference>
<dbReference type="PANTHER" id="PTHR46390">
    <property type="entry name" value="MANNOSE-1-PHOSPHATE GUANYLYLTRANSFERASE"/>
    <property type="match status" value="1"/>
</dbReference>
<dbReference type="Pfam" id="PF01050">
    <property type="entry name" value="MannoseP_isomer"/>
    <property type="match status" value="1"/>
</dbReference>
<keyword evidence="5" id="KW-0547">Nucleotide-binding</keyword>
<dbReference type="GO" id="GO:0005525">
    <property type="term" value="F:GTP binding"/>
    <property type="evidence" value="ECO:0007669"/>
    <property type="project" value="UniProtKB-KW"/>
</dbReference>